<dbReference type="OrthoDB" id="2958007at2759"/>
<name>A0A9P5ZMV7_PLEER</name>
<evidence type="ECO:0000313" key="4">
    <source>
        <dbReference type="Proteomes" id="UP000807025"/>
    </source>
</evidence>
<dbReference type="EMBL" id="MU154642">
    <property type="protein sequence ID" value="KAF9490421.1"/>
    <property type="molecule type" value="Genomic_DNA"/>
</dbReference>
<feature type="transmembrane region" description="Helical" evidence="1">
    <location>
        <begin position="168"/>
        <end position="187"/>
    </location>
</feature>
<feature type="transmembrane region" description="Helical" evidence="1">
    <location>
        <begin position="212"/>
        <end position="231"/>
    </location>
</feature>
<protein>
    <recommendedName>
        <fullName evidence="2">DUF6533 domain-containing protein</fullName>
    </recommendedName>
</protein>
<keyword evidence="1" id="KW-0812">Transmembrane</keyword>
<dbReference type="Pfam" id="PF20151">
    <property type="entry name" value="DUF6533"/>
    <property type="match status" value="1"/>
</dbReference>
<dbReference type="AlphaFoldDB" id="A0A9P5ZMV7"/>
<feature type="domain" description="DUF6533" evidence="2">
    <location>
        <begin position="17"/>
        <end position="61"/>
    </location>
</feature>
<feature type="transmembrane region" description="Helical" evidence="1">
    <location>
        <begin position="85"/>
        <end position="105"/>
    </location>
</feature>
<accession>A0A9P5ZMV7</accession>
<dbReference type="Proteomes" id="UP000807025">
    <property type="component" value="Unassembled WGS sequence"/>
</dbReference>
<keyword evidence="4" id="KW-1185">Reference proteome</keyword>
<sequence>MERPTLQGLFQLRQEEYLRVSPLALFVYDYLVTFGDEVTFVWTKPKSLGTVLYFLARYPAFVDLMLSLVTPRLPVDQCIALDHAMGWMFLIGIAVAEIIMIMRVWSLWGGTRFMTIFLSMLTIATLIAGVTVLGLSRMSLTFVSMRGIAPNMSGCYPLGSNGAMSVDYAILMGFEAITLTLTLVRCIRHSRLRSSHLINPSSLIDLFIRDGVIYFVGLFAISFINVIMLMGNSQLDAIAIQRCLHSVLASRIFIHLRRSTYTTFMPSSMTLSHEMHSDQVELRTLSFAHTACSGTVDTSQYTRCEGGG</sequence>
<dbReference type="InterPro" id="IPR045340">
    <property type="entry name" value="DUF6533"/>
</dbReference>
<reference evidence="3" key="1">
    <citation type="submission" date="2020-11" db="EMBL/GenBank/DDBJ databases">
        <authorList>
            <consortium name="DOE Joint Genome Institute"/>
            <person name="Ahrendt S."/>
            <person name="Riley R."/>
            <person name="Andreopoulos W."/>
            <person name="Labutti K."/>
            <person name="Pangilinan J."/>
            <person name="Ruiz-Duenas F.J."/>
            <person name="Barrasa J.M."/>
            <person name="Sanchez-Garcia M."/>
            <person name="Camarero S."/>
            <person name="Miyauchi S."/>
            <person name="Serrano A."/>
            <person name="Linde D."/>
            <person name="Babiker R."/>
            <person name="Drula E."/>
            <person name="Ayuso-Fernandez I."/>
            <person name="Pacheco R."/>
            <person name="Padilla G."/>
            <person name="Ferreira P."/>
            <person name="Barriuso J."/>
            <person name="Kellner H."/>
            <person name="Castanera R."/>
            <person name="Alfaro M."/>
            <person name="Ramirez L."/>
            <person name="Pisabarro A.G."/>
            <person name="Kuo A."/>
            <person name="Tritt A."/>
            <person name="Lipzen A."/>
            <person name="He G."/>
            <person name="Yan M."/>
            <person name="Ng V."/>
            <person name="Cullen D."/>
            <person name="Martin F."/>
            <person name="Rosso M.-N."/>
            <person name="Henrissat B."/>
            <person name="Hibbett D."/>
            <person name="Martinez A.T."/>
            <person name="Grigoriev I.V."/>
        </authorList>
    </citation>
    <scope>NUCLEOTIDE SEQUENCE</scope>
    <source>
        <strain evidence="3">ATCC 90797</strain>
    </source>
</reference>
<comment type="caution">
    <text evidence="3">The sequence shown here is derived from an EMBL/GenBank/DDBJ whole genome shotgun (WGS) entry which is preliminary data.</text>
</comment>
<keyword evidence="1" id="KW-0472">Membrane</keyword>
<proteinExistence type="predicted"/>
<feature type="transmembrane region" description="Helical" evidence="1">
    <location>
        <begin position="117"/>
        <end position="136"/>
    </location>
</feature>
<feature type="transmembrane region" description="Helical" evidence="1">
    <location>
        <begin position="54"/>
        <end position="73"/>
    </location>
</feature>
<organism evidence="3 4">
    <name type="scientific">Pleurotus eryngii</name>
    <name type="common">Boletus of the steppes</name>
    <dbReference type="NCBI Taxonomy" id="5323"/>
    <lineage>
        <taxon>Eukaryota</taxon>
        <taxon>Fungi</taxon>
        <taxon>Dikarya</taxon>
        <taxon>Basidiomycota</taxon>
        <taxon>Agaricomycotina</taxon>
        <taxon>Agaricomycetes</taxon>
        <taxon>Agaricomycetidae</taxon>
        <taxon>Agaricales</taxon>
        <taxon>Pleurotineae</taxon>
        <taxon>Pleurotaceae</taxon>
        <taxon>Pleurotus</taxon>
    </lineage>
</organism>
<evidence type="ECO:0000259" key="2">
    <source>
        <dbReference type="Pfam" id="PF20151"/>
    </source>
</evidence>
<evidence type="ECO:0000313" key="3">
    <source>
        <dbReference type="EMBL" id="KAF9490421.1"/>
    </source>
</evidence>
<evidence type="ECO:0000256" key="1">
    <source>
        <dbReference type="SAM" id="Phobius"/>
    </source>
</evidence>
<keyword evidence="1" id="KW-1133">Transmembrane helix</keyword>
<gene>
    <name evidence="3" type="ORF">BDN71DRAFT_191879</name>
</gene>